<proteinExistence type="predicted"/>
<dbReference type="Proteomes" id="UP000887579">
    <property type="component" value="Unplaced"/>
</dbReference>
<dbReference type="WBParaSite" id="ES5_v2.g20578.t1">
    <property type="protein sequence ID" value="ES5_v2.g20578.t1"/>
    <property type="gene ID" value="ES5_v2.g20578"/>
</dbReference>
<accession>A0AC34FTS9</accession>
<name>A0AC34FTS9_9BILA</name>
<organism evidence="1 2">
    <name type="scientific">Panagrolaimus sp. ES5</name>
    <dbReference type="NCBI Taxonomy" id="591445"/>
    <lineage>
        <taxon>Eukaryota</taxon>
        <taxon>Metazoa</taxon>
        <taxon>Ecdysozoa</taxon>
        <taxon>Nematoda</taxon>
        <taxon>Chromadorea</taxon>
        <taxon>Rhabditida</taxon>
        <taxon>Tylenchina</taxon>
        <taxon>Panagrolaimomorpha</taxon>
        <taxon>Panagrolaimoidea</taxon>
        <taxon>Panagrolaimidae</taxon>
        <taxon>Panagrolaimus</taxon>
    </lineage>
</organism>
<sequence length="196" mass="22104">MSSSGEERADSTRSGSDSLTSSLLQNSPIRNPWSNDDIPPIFPETTSKKPTKSLSSVYEAYNTDNEYSLFQDFVKLNIDDACNPSYGAPTSTGSSKSSTGHLNGFAQSHNSVPSPPSYNDQQQQHQNYYHQHQQQQHHFGVNNNNNNANKNAFLKKNNTFSSVSSDSKIYENANYWNNQMHPNYYQGSEKDLHQRQ</sequence>
<evidence type="ECO:0000313" key="2">
    <source>
        <dbReference type="WBParaSite" id="ES5_v2.g20578.t1"/>
    </source>
</evidence>
<reference evidence="2" key="1">
    <citation type="submission" date="2022-11" db="UniProtKB">
        <authorList>
            <consortium name="WormBaseParasite"/>
        </authorList>
    </citation>
    <scope>IDENTIFICATION</scope>
</reference>
<protein>
    <submittedName>
        <fullName evidence="2">Uncharacterized protein</fullName>
    </submittedName>
</protein>
<evidence type="ECO:0000313" key="1">
    <source>
        <dbReference type="Proteomes" id="UP000887579"/>
    </source>
</evidence>